<dbReference type="Proteomes" id="UP000276634">
    <property type="component" value="Unassembled WGS sequence"/>
</dbReference>
<dbReference type="SUPFAM" id="SSF101898">
    <property type="entry name" value="NHL repeat"/>
    <property type="match status" value="1"/>
</dbReference>
<dbReference type="EMBL" id="RJVI01000002">
    <property type="protein sequence ID" value="ROR32916.1"/>
    <property type="molecule type" value="Genomic_DNA"/>
</dbReference>
<dbReference type="AlphaFoldDB" id="A0A3N1Y281"/>
<keyword evidence="2" id="KW-1185">Reference proteome</keyword>
<dbReference type="InterPro" id="IPR011042">
    <property type="entry name" value="6-blade_b-propeller_TolB-like"/>
</dbReference>
<proteinExistence type="predicted"/>
<sequence>MLAGTLLAGCAGVGGAGAGGGPLVPLATFGGADAVRLGLRYPTEAAGNLSAVFAYDARSRRIVALDPFRSEAEVVKVPDLVPVTDLWYTGSETLYLAEPTRSRVRRIDRRGRVERVYSAPAELPRPVAVAVEGAGRRVWVADGAFARIGRFDALGMLLETRELPPGAAPTALALDGQGRLLVLDGRRGAVLRAGPDGGWETVLGPGRVPDPVAFAALPGGWLAVAGRDGALHLAEQEPGRRRLPVPALTGVRDLWFSGMVLVAARPLEGEVVLLQWRGP</sequence>
<gene>
    <name evidence="1" type="ORF">EDC57_2131</name>
</gene>
<reference evidence="1 2" key="1">
    <citation type="submission" date="2018-11" db="EMBL/GenBank/DDBJ databases">
        <title>Genomic Encyclopedia of Type Strains, Phase IV (KMG-IV): sequencing the most valuable type-strain genomes for metagenomic binning, comparative biology and taxonomic classification.</title>
        <authorList>
            <person name="Goeker M."/>
        </authorList>
    </citation>
    <scope>NUCLEOTIDE SEQUENCE [LARGE SCALE GENOMIC DNA]</scope>
    <source>
        <strain evidence="1 2">DSM 100275</strain>
    </source>
</reference>
<accession>A0A3N1Y281</accession>
<comment type="caution">
    <text evidence="1">The sequence shown here is derived from an EMBL/GenBank/DDBJ whole genome shotgun (WGS) entry which is preliminary data.</text>
</comment>
<organism evidence="1 2">
    <name type="scientific">Inmirania thermothiophila</name>
    <dbReference type="NCBI Taxonomy" id="1750597"/>
    <lineage>
        <taxon>Bacteria</taxon>
        <taxon>Pseudomonadati</taxon>
        <taxon>Pseudomonadota</taxon>
        <taxon>Gammaproteobacteria</taxon>
        <taxon>Chromatiales</taxon>
        <taxon>Ectothiorhodospiraceae</taxon>
        <taxon>Inmirania</taxon>
    </lineage>
</organism>
<name>A0A3N1Y281_9GAMM</name>
<evidence type="ECO:0000313" key="1">
    <source>
        <dbReference type="EMBL" id="ROR32916.1"/>
    </source>
</evidence>
<dbReference type="Gene3D" id="2.120.10.30">
    <property type="entry name" value="TolB, C-terminal domain"/>
    <property type="match status" value="1"/>
</dbReference>
<protein>
    <submittedName>
        <fullName evidence="1">Uncharacterized protein</fullName>
    </submittedName>
</protein>
<evidence type="ECO:0000313" key="2">
    <source>
        <dbReference type="Proteomes" id="UP000276634"/>
    </source>
</evidence>